<dbReference type="HOGENOM" id="CLU_026126_7_3_6"/>
<proteinExistence type="inferred from homology"/>
<dbReference type="KEGG" id="nhl:Nhal_0025"/>
<dbReference type="AlphaFoldDB" id="D5C458"/>
<dbReference type="Gene3D" id="3.40.30.10">
    <property type="entry name" value="Glutaredoxin"/>
    <property type="match status" value="1"/>
</dbReference>
<keyword evidence="2 6" id="KW-0813">Transport</keyword>
<dbReference type="PANTHER" id="PTHR45694">
    <property type="entry name" value="GLUTAREDOXIN 2"/>
    <property type="match status" value="1"/>
</dbReference>
<comment type="function">
    <text evidence="6">Has a glutathione-disulfide oxidoreductase activity in the presence of NADPH and glutathione reductase. Reduces low molecular weight disulfides and proteins.</text>
</comment>
<dbReference type="PRINTS" id="PR00160">
    <property type="entry name" value="GLUTAREDOXIN"/>
</dbReference>
<dbReference type="InterPro" id="IPR011900">
    <property type="entry name" value="GRX_bact"/>
</dbReference>
<dbReference type="eggNOG" id="COG0695">
    <property type="taxonomic scope" value="Bacteria"/>
</dbReference>
<evidence type="ECO:0000259" key="7">
    <source>
        <dbReference type="Pfam" id="PF00462"/>
    </source>
</evidence>
<dbReference type="PROSITE" id="PS00195">
    <property type="entry name" value="GLUTAREDOXIN_1"/>
    <property type="match status" value="1"/>
</dbReference>
<evidence type="ECO:0000313" key="8">
    <source>
        <dbReference type="EMBL" id="ADE13246.1"/>
    </source>
</evidence>
<dbReference type="GO" id="GO:0045454">
    <property type="term" value="P:cell redox homeostasis"/>
    <property type="evidence" value="ECO:0007669"/>
    <property type="project" value="InterPro"/>
</dbReference>
<dbReference type="OrthoDB" id="9814618at2"/>
<dbReference type="InterPro" id="IPR002109">
    <property type="entry name" value="Glutaredoxin"/>
</dbReference>
<keyword evidence="6" id="KW-0963">Cytoplasm</keyword>
<keyword evidence="5 6" id="KW-0676">Redox-active center</keyword>
<evidence type="ECO:0000256" key="6">
    <source>
        <dbReference type="RuleBase" id="RU364065"/>
    </source>
</evidence>
<dbReference type="EMBL" id="CP001798">
    <property type="protein sequence ID" value="ADE13246.1"/>
    <property type="molecule type" value="Genomic_DNA"/>
</dbReference>
<dbReference type="GO" id="GO:0015038">
    <property type="term" value="F:glutathione disulfide oxidoreductase activity"/>
    <property type="evidence" value="ECO:0007669"/>
    <property type="project" value="UniProtKB-UniRule"/>
</dbReference>
<evidence type="ECO:0000256" key="2">
    <source>
        <dbReference type="ARBA" id="ARBA00022448"/>
    </source>
</evidence>
<reference evidence="9" key="1">
    <citation type="submission" date="2010-04" db="EMBL/GenBank/DDBJ databases">
        <title>Complete genome sequence of Nitrosococcus halophilus Nc4, a salt-adapted, aerobic obligate ammonia-oxidizing sulfur purple bacterium.</title>
        <authorList>
            <consortium name="US DOE Joint Genome Institute"/>
            <person name="Campbell M.A."/>
            <person name="Malfatti S.A."/>
            <person name="Chain P.S.G."/>
            <person name="Heidelberg J.F."/>
            <person name="Ward B.B."/>
            <person name="Klotz M.G."/>
        </authorList>
    </citation>
    <scope>NUCLEOTIDE SEQUENCE [LARGE SCALE GENOMIC DNA]</scope>
    <source>
        <strain evidence="9">Nc4</strain>
    </source>
</reference>
<dbReference type="InterPro" id="IPR014025">
    <property type="entry name" value="Glutaredoxin_subgr"/>
</dbReference>
<dbReference type="NCBIfam" id="TIGR02181">
    <property type="entry name" value="GRX_bact"/>
    <property type="match status" value="1"/>
</dbReference>
<evidence type="ECO:0000256" key="4">
    <source>
        <dbReference type="ARBA" id="ARBA00023157"/>
    </source>
</evidence>
<evidence type="ECO:0000256" key="5">
    <source>
        <dbReference type="ARBA" id="ARBA00023284"/>
    </source>
</evidence>
<dbReference type="InterPro" id="IPR036249">
    <property type="entry name" value="Thioredoxin-like_sf"/>
</dbReference>
<evidence type="ECO:0000313" key="9">
    <source>
        <dbReference type="Proteomes" id="UP000001844"/>
    </source>
</evidence>
<dbReference type="PANTHER" id="PTHR45694:SF18">
    <property type="entry name" value="GLUTAREDOXIN-1-RELATED"/>
    <property type="match status" value="1"/>
</dbReference>
<dbReference type="Pfam" id="PF00462">
    <property type="entry name" value="Glutaredoxin"/>
    <property type="match status" value="1"/>
</dbReference>
<feature type="domain" description="Glutaredoxin" evidence="7">
    <location>
        <begin position="4"/>
        <end position="63"/>
    </location>
</feature>
<name>D5C458_NITHN</name>
<dbReference type="STRING" id="472759.Nhal_0025"/>
<evidence type="ECO:0000256" key="3">
    <source>
        <dbReference type="ARBA" id="ARBA00022982"/>
    </source>
</evidence>
<dbReference type="GO" id="GO:0034599">
    <property type="term" value="P:cellular response to oxidative stress"/>
    <property type="evidence" value="ECO:0007669"/>
    <property type="project" value="TreeGrafter"/>
</dbReference>
<dbReference type="PROSITE" id="PS51354">
    <property type="entry name" value="GLUTAREDOXIN_2"/>
    <property type="match status" value="1"/>
</dbReference>
<dbReference type="RefSeq" id="WP_013031142.1">
    <property type="nucleotide sequence ID" value="NC_013960.1"/>
</dbReference>
<keyword evidence="4" id="KW-1015">Disulfide bond</keyword>
<keyword evidence="9" id="KW-1185">Reference proteome</keyword>
<dbReference type="CDD" id="cd03418">
    <property type="entry name" value="GRX_GRXb_1_3_like"/>
    <property type="match status" value="1"/>
</dbReference>
<keyword evidence="3 6" id="KW-0249">Electron transport</keyword>
<comment type="similarity">
    <text evidence="1 6">Belongs to the glutaredoxin family.</text>
</comment>
<dbReference type="Proteomes" id="UP000001844">
    <property type="component" value="Chromosome"/>
</dbReference>
<evidence type="ECO:0000256" key="1">
    <source>
        <dbReference type="ARBA" id="ARBA00007787"/>
    </source>
</evidence>
<protein>
    <recommendedName>
        <fullName evidence="6">Glutaredoxin</fullName>
    </recommendedName>
</protein>
<dbReference type="InterPro" id="IPR011767">
    <property type="entry name" value="GLR_AS"/>
</dbReference>
<sequence>MPKVVMYTTAWCPYCIGARRLLDDKGIGYKEIRVDLEPEQRAIMIDRSRRRTVPQIFIDDQSIGGFDDLVRLDRARELDTLLGLA</sequence>
<organism evidence="8 9">
    <name type="scientific">Nitrosococcus halophilus (strain Nc4)</name>
    <dbReference type="NCBI Taxonomy" id="472759"/>
    <lineage>
        <taxon>Bacteria</taxon>
        <taxon>Pseudomonadati</taxon>
        <taxon>Pseudomonadota</taxon>
        <taxon>Gammaproteobacteria</taxon>
        <taxon>Chromatiales</taxon>
        <taxon>Chromatiaceae</taxon>
        <taxon>Nitrosococcus</taxon>
    </lineage>
</organism>
<gene>
    <name evidence="8" type="ordered locus">Nhal_0025</name>
</gene>
<accession>D5C458</accession>
<dbReference type="SUPFAM" id="SSF52833">
    <property type="entry name" value="Thioredoxin-like"/>
    <property type="match status" value="1"/>
</dbReference>
<dbReference type="GO" id="GO:0005737">
    <property type="term" value="C:cytoplasm"/>
    <property type="evidence" value="ECO:0007669"/>
    <property type="project" value="TreeGrafter"/>
</dbReference>